<keyword evidence="1" id="KW-0418">Kinase</keyword>
<organism evidence="1 2">
    <name type="scientific">Gracilibacillus orientalis</name>
    <dbReference type="NCBI Taxonomy" id="334253"/>
    <lineage>
        <taxon>Bacteria</taxon>
        <taxon>Bacillati</taxon>
        <taxon>Bacillota</taxon>
        <taxon>Bacilli</taxon>
        <taxon>Bacillales</taxon>
        <taxon>Bacillaceae</taxon>
        <taxon>Gracilibacillus</taxon>
    </lineage>
</organism>
<dbReference type="STRING" id="334253.SAMN04487943_10139"/>
<dbReference type="RefSeq" id="WP_091479381.1">
    <property type="nucleotide sequence ID" value="NZ_FOTR01000001.1"/>
</dbReference>
<dbReference type="EMBL" id="FOTR01000001">
    <property type="protein sequence ID" value="SFL33671.1"/>
    <property type="molecule type" value="Genomic_DNA"/>
</dbReference>
<name>A0A1I4GX03_9BACI</name>
<dbReference type="AlphaFoldDB" id="A0A1I4GX03"/>
<gene>
    <name evidence="1" type="ORF">SAMN04487943_10139</name>
</gene>
<reference evidence="2" key="1">
    <citation type="submission" date="2016-10" db="EMBL/GenBank/DDBJ databases">
        <authorList>
            <person name="Varghese N."/>
            <person name="Submissions S."/>
        </authorList>
    </citation>
    <scope>NUCLEOTIDE SEQUENCE [LARGE SCALE GENOMIC DNA]</scope>
    <source>
        <strain evidence="2">CGMCC 1.4250</strain>
    </source>
</reference>
<dbReference type="Proteomes" id="UP000198565">
    <property type="component" value="Unassembled WGS sequence"/>
</dbReference>
<protein>
    <submittedName>
        <fullName evidence="1">Two-component system, sensor histidine kinase YesM</fullName>
    </submittedName>
</protein>
<dbReference type="GO" id="GO:0016301">
    <property type="term" value="F:kinase activity"/>
    <property type="evidence" value="ECO:0007669"/>
    <property type="project" value="UniProtKB-KW"/>
</dbReference>
<keyword evidence="2" id="KW-1185">Reference proteome</keyword>
<evidence type="ECO:0000313" key="1">
    <source>
        <dbReference type="EMBL" id="SFL33671.1"/>
    </source>
</evidence>
<accession>A0A1I4GX03</accession>
<proteinExistence type="predicted"/>
<keyword evidence="1" id="KW-0808">Transferase</keyword>
<evidence type="ECO:0000313" key="2">
    <source>
        <dbReference type="Proteomes" id="UP000198565"/>
    </source>
</evidence>
<dbReference type="OrthoDB" id="2057137at2"/>
<sequence>MTKEVENHVQNYEDLLRTSSQMSELTFESATNLNRLILSNEEIRNELLFVSTGSTEYYKTAIILHDILSTYSLNTKYIESVCLFDIEDNSYCYGISKRGTYFFNNIQDLKTKEWYQQAKLAGGKEILLGSNILNGSNDSFSTVKFLR</sequence>